<proteinExistence type="predicted"/>
<dbReference type="Proteomes" id="UP000287651">
    <property type="component" value="Unassembled WGS sequence"/>
</dbReference>
<name>A0A426XVJ9_ENSVE</name>
<accession>A0A426XVJ9</accession>
<evidence type="ECO:0000259" key="4">
    <source>
        <dbReference type="PROSITE" id="PS51666"/>
    </source>
</evidence>
<dbReference type="GO" id="GO:0006355">
    <property type="term" value="P:regulation of DNA-templated transcription"/>
    <property type="evidence" value="ECO:0007669"/>
    <property type="project" value="InterPro"/>
</dbReference>
<feature type="region of interest" description="Disordered" evidence="3">
    <location>
        <begin position="166"/>
        <end position="212"/>
    </location>
</feature>
<evidence type="ECO:0000256" key="3">
    <source>
        <dbReference type="SAM" id="MobiDB-lite"/>
    </source>
</evidence>
<comment type="subcellular location">
    <subcellularLocation>
        <location evidence="1">Nucleus</location>
    </subcellularLocation>
</comment>
<dbReference type="Pfam" id="PF08880">
    <property type="entry name" value="QLQ"/>
    <property type="match status" value="1"/>
</dbReference>
<protein>
    <recommendedName>
        <fullName evidence="4">QLQ domain-containing protein</fullName>
    </recommendedName>
</protein>
<evidence type="ECO:0000256" key="2">
    <source>
        <dbReference type="ARBA" id="ARBA00023242"/>
    </source>
</evidence>
<keyword evidence="2" id="KW-0539">Nucleus</keyword>
<comment type="caution">
    <text evidence="5">The sequence shown here is derived from an EMBL/GenBank/DDBJ whole genome shotgun (WGS) entry which is preliminary data.</text>
</comment>
<evidence type="ECO:0000256" key="1">
    <source>
        <dbReference type="ARBA" id="ARBA00004123"/>
    </source>
</evidence>
<dbReference type="GO" id="GO:0005634">
    <property type="term" value="C:nucleus"/>
    <property type="evidence" value="ECO:0007669"/>
    <property type="project" value="UniProtKB-SubCell"/>
</dbReference>
<organism evidence="5 6">
    <name type="scientific">Ensete ventricosum</name>
    <name type="common">Abyssinian banana</name>
    <name type="synonym">Musa ensete</name>
    <dbReference type="NCBI Taxonomy" id="4639"/>
    <lineage>
        <taxon>Eukaryota</taxon>
        <taxon>Viridiplantae</taxon>
        <taxon>Streptophyta</taxon>
        <taxon>Embryophyta</taxon>
        <taxon>Tracheophyta</taxon>
        <taxon>Spermatophyta</taxon>
        <taxon>Magnoliopsida</taxon>
        <taxon>Liliopsida</taxon>
        <taxon>Zingiberales</taxon>
        <taxon>Musaceae</taxon>
        <taxon>Ensete</taxon>
    </lineage>
</organism>
<feature type="domain" description="QLQ" evidence="4">
    <location>
        <begin position="321"/>
        <end position="343"/>
    </location>
</feature>
<dbReference type="GO" id="GO:0005524">
    <property type="term" value="F:ATP binding"/>
    <property type="evidence" value="ECO:0007669"/>
    <property type="project" value="InterPro"/>
</dbReference>
<dbReference type="InterPro" id="IPR014978">
    <property type="entry name" value="Gln-Leu-Gln_QLQ"/>
</dbReference>
<evidence type="ECO:0000313" key="6">
    <source>
        <dbReference type="Proteomes" id="UP000287651"/>
    </source>
</evidence>
<evidence type="ECO:0000313" key="5">
    <source>
        <dbReference type="EMBL" id="RRT43510.1"/>
    </source>
</evidence>
<reference evidence="5 6" key="1">
    <citation type="journal article" date="2014" name="Agronomy (Basel)">
        <title>A Draft Genome Sequence for Ensete ventricosum, the Drought-Tolerant Tree Against Hunger.</title>
        <authorList>
            <person name="Harrison J."/>
            <person name="Moore K.A."/>
            <person name="Paszkiewicz K."/>
            <person name="Jones T."/>
            <person name="Grant M."/>
            <person name="Ambacheew D."/>
            <person name="Muzemil S."/>
            <person name="Studholme D.J."/>
        </authorList>
    </citation>
    <scope>NUCLEOTIDE SEQUENCE [LARGE SCALE GENOMIC DNA]</scope>
</reference>
<dbReference type="AlphaFoldDB" id="A0A426XVJ9"/>
<gene>
    <name evidence="5" type="ORF">B296_00050821</name>
</gene>
<dbReference type="EMBL" id="AMZH03017096">
    <property type="protein sequence ID" value="RRT43510.1"/>
    <property type="molecule type" value="Genomic_DNA"/>
</dbReference>
<sequence length="343" mass="37551">MAGPSQRDQDMLMNKLKMQELMSLQAVNKSQMPMLKRTAEQFTYAEKQVELGHTSNDQRNDLKPLPADGRLASVNMVVPGQPLQLLHSQASVQNYANNQLEMAQVQAMQAWAKEHNIDLSVPANLSLISQILPFWQSNRMAVMQKPNETRATAQQSCFPSLMQPAMPSPIGTENSANVNSPSDLPGRHSSSKCHQALPSSSLPGGGDTVGIDPNTLQIQRQVAGHNRINQNEGTIKTPITTDCGGQVTQLTNSSGNLNQTLEKSDAKNTFTGSEMQQMQNSRSLQQLDRSSFLPAVPRNGTVGTQVPSEGGFAQIAKQRIGFTKQQLHVLKAQILAFRRLKVC</sequence>
<dbReference type="PROSITE" id="PS51666">
    <property type="entry name" value="QLQ"/>
    <property type="match status" value="1"/>
</dbReference>
<feature type="compositionally biased region" description="Polar residues" evidence="3">
    <location>
        <begin position="171"/>
        <end position="182"/>
    </location>
</feature>